<dbReference type="Proteomes" id="UP000814033">
    <property type="component" value="Unassembled WGS sequence"/>
</dbReference>
<organism evidence="1 2">
    <name type="scientific">Auriscalpium vulgare</name>
    <dbReference type="NCBI Taxonomy" id="40419"/>
    <lineage>
        <taxon>Eukaryota</taxon>
        <taxon>Fungi</taxon>
        <taxon>Dikarya</taxon>
        <taxon>Basidiomycota</taxon>
        <taxon>Agaricomycotina</taxon>
        <taxon>Agaricomycetes</taxon>
        <taxon>Russulales</taxon>
        <taxon>Auriscalpiaceae</taxon>
        <taxon>Auriscalpium</taxon>
    </lineage>
</organism>
<accession>A0ACB8S6U4</accession>
<protein>
    <submittedName>
        <fullName evidence="1">Uncharacterized protein</fullName>
    </submittedName>
</protein>
<comment type="caution">
    <text evidence="1">The sequence shown here is derived from an EMBL/GenBank/DDBJ whole genome shotgun (WGS) entry which is preliminary data.</text>
</comment>
<reference evidence="1" key="2">
    <citation type="journal article" date="2022" name="New Phytol.">
        <title>Evolutionary transition to the ectomycorrhizal habit in the genomes of a hyperdiverse lineage of mushroom-forming fungi.</title>
        <authorList>
            <person name="Looney B."/>
            <person name="Miyauchi S."/>
            <person name="Morin E."/>
            <person name="Drula E."/>
            <person name="Courty P.E."/>
            <person name="Kohler A."/>
            <person name="Kuo A."/>
            <person name="LaButti K."/>
            <person name="Pangilinan J."/>
            <person name="Lipzen A."/>
            <person name="Riley R."/>
            <person name="Andreopoulos W."/>
            <person name="He G."/>
            <person name="Johnson J."/>
            <person name="Nolan M."/>
            <person name="Tritt A."/>
            <person name="Barry K.W."/>
            <person name="Grigoriev I.V."/>
            <person name="Nagy L.G."/>
            <person name="Hibbett D."/>
            <person name="Henrissat B."/>
            <person name="Matheny P.B."/>
            <person name="Labbe J."/>
            <person name="Martin F.M."/>
        </authorList>
    </citation>
    <scope>NUCLEOTIDE SEQUENCE</scope>
    <source>
        <strain evidence="1">FP105234-sp</strain>
    </source>
</reference>
<keyword evidence="2" id="KW-1185">Reference proteome</keyword>
<gene>
    <name evidence="1" type="ORF">FA95DRAFT_1450077</name>
</gene>
<evidence type="ECO:0000313" key="1">
    <source>
        <dbReference type="EMBL" id="KAI0051843.1"/>
    </source>
</evidence>
<evidence type="ECO:0000313" key="2">
    <source>
        <dbReference type="Proteomes" id="UP000814033"/>
    </source>
</evidence>
<proteinExistence type="predicted"/>
<sequence length="109" mass="12259">DAYGAALLDLHQQHNHRLPVARLPPELLAAIFTCLSDSYGVEWCAVSRQPMFPFNWLAVTFVCQRWRRAALDHSDLWARIDLEDSDHASDRAATFLARARGAPLSLSIS</sequence>
<reference evidence="1" key="1">
    <citation type="submission" date="2021-02" db="EMBL/GenBank/DDBJ databases">
        <authorList>
            <consortium name="DOE Joint Genome Institute"/>
            <person name="Ahrendt S."/>
            <person name="Looney B.P."/>
            <person name="Miyauchi S."/>
            <person name="Morin E."/>
            <person name="Drula E."/>
            <person name="Courty P.E."/>
            <person name="Chicoki N."/>
            <person name="Fauchery L."/>
            <person name="Kohler A."/>
            <person name="Kuo A."/>
            <person name="Labutti K."/>
            <person name="Pangilinan J."/>
            <person name="Lipzen A."/>
            <person name="Riley R."/>
            <person name="Andreopoulos W."/>
            <person name="He G."/>
            <person name="Johnson J."/>
            <person name="Barry K.W."/>
            <person name="Grigoriev I.V."/>
            <person name="Nagy L."/>
            <person name="Hibbett D."/>
            <person name="Henrissat B."/>
            <person name="Matheny P.B."/>
            <person name="Labbe J."/>
            <person name="Martin F."/>
        </authorList>
    </citation>
    <scope>NUCLEOTIDE SEQUENCE</scope>
    <source>
        <strain evidence="1">FP105234-sp</strain>
    </source>
</reference>
<feature type="non-terminal residue" evidence="1">
    <location>
        <position position="109"/>
    </location>
</feature>
<dbReference type="EMBL" id="MU275849">
    <property type="protein sequence ID" value="KAI0051843.1"/>
    <property type="molecule type" value="Genomic_DNA"/>
</dbReference>
<feature type="non-terminal residue" evidence="1">
    <location>
        <position position="1"/>
    </location>
</feature>
<name>A0ACB8S6U4_9AGAM</name>